<dbReference type="Proteomes" id="UP000295096">
    <property type="component" value="Unassembled WGS sequence"/>
</dbReference>
<evidence type="ECO:0000256" key="2">
    <source>
        <dbReference type="ARBA" id="ARBA00023015"/>
    </source>
</evidence>
<dbReference type="CDD" id="cd08419">
    <property type="entry name" value="PBP2_CbbR_RubisCO_like"/>
    <property type="match status" value="1"/>
</dbReference>
<dbReference type="SUPFAM" id="SSF53850">
    <property type="entry name" value="Periplasmic binding protein-like II"/>
    <property type="match status" value="1"/>
</dbReference>
<dbReference type="PANTHER" id="PTHR30126">
    <property type="entry name" value="HTH-TYPE TRANSCRIPTIONAL REGULATOR"/>
    <property type="match status" value="1"/>
</dbReference>
<dbReference type="InterPro" id="IPR000847">
    <property type="entry name" value="LysR_HTH_N"/>
</dbReference>
<keyword evidence="4" id="KW-0804">Transcription</keyword>
<evidence type="ECO:0000313" key="9">
    <source>
        <dbReference type="Proteomes" id="UP000295096"/>
    </source>
</evidence>
<dbReference type="PANTHER" id="PTHR30126:SF5">
    <property type="entry name" value="HTH-TYPE TRANSCRIPTIONAL ACTIVATOR CMPR"/>
    <property type="match status" value="1"/>
</dbReference>
<evidence type="ECO:0000256" key="3">
    <source>
        <dbReference type="ARBA" id="ARBA00023125"/>
    </source>
</evidence>
<evidence type="ECO:0000256" key="1">
    <source>
        <dbReference type="ARBA" id="ARBA00009437"/>
    </source>
</evidence>
<dbReference type="PROSITE" id="PS50931">
    <property type="entry name" value="HTH_LYSR"/>
    <property type="match status" value="1"/>
</dbReference>
<accession>A0A4R5QBH1</accession>
<dbReference type="RefSeq" id="WP_133290787.1">
    <property type="nucleotide sequence ID" value="NZ_SMSJ01000038.1"/>
</dbReference>
<dbReference type="SUPFAM" id="SSF46785">
    <property type="entry name" value="Winged helix' DNA-binding domain"/>
    <property type="match status" value="1"/>
</dbReference>
<dbReference type="AlphaFoldDB" id="A0A4R5QBH1"/>
<dbReference type="Gene3D" id="3.40.190.10">
    <property type="entry name" value="Periplasmic binding protein-like II"/>
    <property type="match status" value="2"/>
</dbReference>
<evidence type="ECO:0000256" key="5">
    <source>
        <dbReference type="ARBA" id="ARBA00039279"/>
    </source>
</evidence>
<dbReference type="Pfam" id="PF00126">
    <property type="entry name" value="HTH_1"/>
    <property type="match status" value="1"/>
</dbReference>
<comment type="caution">
    <text evidence="8">The sequence shown here is derived from an EMBL/GenBank/DDBJ whole genome shotgun (WGS) entry which is preliminary data.</text>
</comment>
<sequence>MKEKLVNFPRRTSLRQLRALGAVAGTGGVTTAAAQLSLTPPAVAQQLRLLEDALGGVPLLERTPAGMRPTEAGREALAALGRIEAALADCAAAIETLRGVEGGRVAVGVTSTAKYFAPFALAAFQRAHPGVEMRLSVGNRQQVVAALEGFELDLAVMGHPPDHFPLERAVLGPHPHVIIAPPAHRLVRRKAIPLGALAGETFLLRENGSGTRDLMRRLFGAEVDGPRMEIGSNETIKQAVMAGMGIALLSAHTIAAELRDGRLAVLDVAGLPALRQWFLVRRAEKRLLPAAQAMWDHLARHGAEFLPALPGEGSPPALRQP</sequence>
<dbReference type="Gene3D" id="1.10.10.10">
    <property type="entry name" value="Winged helix-like DNA-binding domain superfamily/Winged helix DNA-binding domain"/>
    <property type="match status" value="1"/>
</dbReference>
<dbReference type="GO" id="GO:0003700">
    <property type="term" value="F:DNA-binding transcription factor activity"/>
    <property type="evidence" value="ECO:0007669"/>
    <property type="project" value="InterPro"/>
</dbReference>
<protein>
    <recommendedName>
        <fullName evidence="5">HTH-type transcriptional regulator CbbR</fullName>
    </recommendedName>
    <alternativeName>
        <fullName evidence="6">RuBisCO operon transcriptional regulator</fullName>
    </alternativeName>
</protein>
<evidence type="ECO:0000313" key="8">
    <source>
        <dbReference type="EMBL" id="TDH60442.1"/>
    </source>
</evidence>
<evidence type="ECO:0000256" key="4">
    <source>
        <dbReference type="ARBA" id="ARBA00023163"/>
    </source>
</evidence>
<evidence type="ECO:0000259" key="7">
    <source>
        <dbReference type="PROSITE" id="PS50931"/>
    </source>
</evidence>
<dbReference type="OrthoDB" id="9808620at2"/>
<dbReference type="InterPro" id="IPR036390">
    <property type="entry name" value="WH_DNA-bd_sf"/>
</dbReference>
<reference evidence="8 9" key="1">
    <citation type="journal article" date="2016" name="J. Microbiol.">
        <title>Dankookia rubra gen. nov., sp. nov., an alphaproteobacterium isolated from sediment of a shallow stream.</title>
        <authorList>
            <person name="Kim W.H."/>
            <person name="Kim D.H."/>
            <person name="Kang K."/>
            <person name="Ahn T.Y."/>
        </authorList>
    </citation>
    <scope>NUCLEOTIDE SEQUENCE [LARGE SCALE GENOMIC DNA]</scope>
    <source>
        <strain evidence="8 9">JCM30602</strain>
    </source>
</reference>
<dbReference type="InterPro" id="IPR036388">
    <property type="entry name" value="WH-like_DNA-bd_sf"/>
</dbReference>
<keyword evidence="9" id="KW-1185">Reference proteome</keyword>
<dbReference type="InterPro" id="IPR005119">
    <property type="entry name" value="LysR_subst-bd"/>
</dbReference>
<dbReference type="EMBL" id="SMSJ01000038">
    <property type="protein sequence ID" value="TDH60442.1"/>
    <property type="molecule type" value="Genomic_DNA"/>
</dbReference>
<feature type="domain" description="HTH lysR-type" evidence="7">
    <location>
        <begin position="12"/>
        <end position="70"/>
    </location>
</feature>
<keyword evidence="2" id="KW-0805">Transcription regulation</keyword>
<dbReference type="Pfam" id="PF03466">
    <property type="entry name" value="LysR_substrate"/>
    <property type="match status" value="1"/>
</dbReference>
<proteinExistence type="inferred from homology"/>
<keyword evidence="3" id="KW-0238">DNA-binding</keyword>
<gene>
    <name evidence="8" type="ORF">E2C06_22150</name>
</gene>
<name>A0A4R5QBH1_9PROT</name>
<evidence type="ECO:0000256" key="6">
    <source>
        <dbReference type="ARBA" id="ARBA00043141"/>
    </source>
</evidence>
<organism evidence="8 9">
    <name type="scientific">Dankookia rubra</name>
    <dbReference type="NCBI Taxonomy" id="1442381"/>
    <lineage>
        <taxon>Bacteria</taxon>
        <taxon>Pseudomonadati</taxon>
        <taxon>Pseudomonadota</taxon>
        <taxon>Alphaproteobacteria</taxon>
        <taxon>Acetobacterales</taxon>
        <taxon>Roseomonadaceae</taxon>
        <taxon>Dankookia</taxon>
    </lineage>
</organism>
<comment type="similarity">
    <text evidence="1">Belongs to the LysR transcriptional regulatory family.</text>
</comment>
<dbReference type="GO" id="GO:0000976">
    <property type="term" value="F:transcription cis-regulatory region binding"/>
    <property type="evidence" value="ECO:0007669"/>
    <property type="project" value="TreeGrafter"/>
</dbReference>